<evidence type="ECO:0000256" key="4">
    <source>
        <dbReference type="ARBA" id="ARBA00023295"/>
    </source>
</evidence>
<dbReference type="InterPro" id="IPR032291">
    <property type="entry name" value="Abn2_C"/>
</dbReference>
<dbReference type="Pfam" id="PF16369">
    <property type="entry name" value="GH43_C"/>
    <property type="match status" value="1"/>
</dbReference>
<evidence type="ECO:0000313" key="9">
    <source>
        <dbReference type="Proteomes" id="UP001589793"/>
    </source>
</evidence>
<dbReference type="GO" id="GO:0016787">
    <property type="term" value="F:hydrolase activity"/>
    <property type="evidence" value="ECO:0007669"/>
    <property type="project" value="UniProtKB-KW"/>
</dbReference>
<evidence type="ECO:0000256" key="1">
    <source>
        <dbReference type="ARBA" id="ARBA00004834"/>
    </source>
</evidence>
<evidence type="ECO:0000256" key="3">
    <source>
        <dbReference type="ARBA" id="ARBA00022801"/>
    </source>
</evidence>
<accession>A0ABV6R6F4</accession>
<dbReference type="PROSITE" id="PS51318">
    <property type="entry name" value="TAT"/>
    <property type="match status" value="1"/>
</dbReference>
<evidence type="ECO:0000256" key="6">
    <source>
        <dbReference type="SAM" id="SignalP"/>
    </source>
</evidence>
<feature type="signal peptide" evidence="6">
    <location>
        <begin position="1"/>
        <end position="35"/>
    </location>
</feature>
<dbReference type="InterPro" id="IPR023296">
    <property type="entry name" value="Glyco_hydro_beta-prop_sf"/>
</dbReference>
<dbReference type="Gene3D" id="2.40.128.10">
    <property type="match status" value="1"/>
</dbReference>
<protein>
    <submittedName>
        <fullName evidence="8">Glycoside hydrolase family 43 protein</fullName>
    </submittedName>
</protein>
<comment type="caution">
    <text evidence="8">The sequence shown here is derived from an EMBL/GenBank/DDBJ whole genome shotgun (WGS) entry which is preliminary data.</text>
</comment>
<keyword evidence="9" id="KW-1185">Reference proteome</keyword>
<name>A0ABV6R6F4_9MICO</name>
<dbReference type="RefSeq" id="WP_376977435.1">
    <property type="nucleotide sequence ID" value="NZ_JBHLSV010000001.1"/>
</dbReference>
<evidence type="ECO:0000259" key="7">
    <source>
        <dbReference type="Pfam" id="PF16369"/>
    </source>
</evidence>
<dbReference type="Proteomes" id="UP001589793">
    <property type="component" value="Unassembled WGS sequence"/>
</dbReference>
<dbReference type="PANTHER" id="PTHR43301:SF3">
    <property type="entry name" value="ARABINAN ENDO-1,5-ALPHA-L-ARABINOSIDASE A-RELATED"/>
    <property type="match status" value="1"/>
</dbReference>
<dbReference type="Gene3D" id="2.115.10.20">
    <property type="entry name" value="Glycosyl hydrolase domain, family 43"/>
    <property type="match status" value="1"/>
</dbReference>
<feature type="domain" description="Extracellular endo-alpha-(1-&gt;5)-L-arabinanase C-terminal" evidence="7">
    <location>
        <begin position="393"/>
        <end position="501"/>
    </location>
</feature>
<dbReference type="InterPro" id="IPR050727">
    <property type="entry name" value="GH43_arabinanases"/>
</dbReference>
<evidence type="ECO:0000313" key="8">
    <source>
        <dbReference type="EMBL" id="MFC0672561.1"/>
    </source>
</evidence>
<keyword evidence="4 5" id="KW-0326">Glycosidase</keyword>
<dbReference type="SUPFAM" id="SSF75005">
    <property type="entry name" value="Arabinanase/levansucrase/invertase"/>
    <property type="match status" value="1"/>
</dbReference>
<dbReference type="EMBL" id="JBHLSV010000001">
    <property type="protein sequence ID" value="MFC0672561.1"/>
    <property type="molecule type" value="Genomic_DNA"/>
</dbReference>
<feature type="chain" id="PRO_5046084061" evidence="6">
    <location>
        <begin position="36"/>
        <end position="505"/>
    </location>
</feature>
<organism evidence="8 9">
    <name type="scientific">Brachybacterium hainanense</name>
    <dbReference type="NCBI Taxonomy" id="1541174"/>
    <lineage>
        <taxon>Bacteria</taxon>
        <taxon>Bacillati</taxon>
        <taxon>Actinomycetota</taxon>
        <taxon>Actinomycetes</taxon>
        <taxon>Micrococcales</taxon>
        <taxon>Dermabacteraceae</taxon>
        <taxon>Brachybacterium</taxon>
    </lineage>
</organism>
<evidence type="ECO:0000256" key="5">
    <source>
        <dbReference type="RuleBase" id="RU361187"/>
    </source>
</evidence>
<dbReference type="InterPro" id="IPR006311">
    <property type="entry name" value="TAT_signal"/>
</dbReference>
<comment type="similarity">
    <text evidence="2 5">Belongs to the glycosyl hydrolase 43 family.</text>
</comment>
<dbReference type="PANTHER" id="PTHR43301">
    <property type="entry name" value="ARABINAN ENDO-1,5-ALPHA-L-ARABINOSIDASE"/>
    <property type="match status" value="1"/>
</dbReference>
<dbReference type="Pfam" id="PF04616">
    <property type="entry name" value="Glyco_hydro_43"/>
    <property type="match status" value="1"/>
</dbReference>
<sequence>MSPAPRIVSRRALLGGTAALTTAGGAAMLSPAALAGPPGTGRGGAPALPVPVFAEVSVHDPSVIRADGRFYVFGSHLAAAASPDRERWESVADLVTPENPLFEDVTVELAEAFAWANTSTLWAPDIHETPDGRFRMYYCACEGSSPRSALGSAIADDIGGPYRDEGIFLRSGMWGEAGEDGSIYDPTIHPNVVDPQAFVDQDGRTQLVYGSYSGGIFLLEVDPGTGRPLPGQGYGTHLIGGNHSRIEAPYILFSRRTGYYYLWVTFGGLDSFGGYNVRVGRSRDVAGPYLDPMGQDLRDCRADPSLPLFDDASIEPYGLKLMGNHEFVTAGEDGAEVRGPGYVSPGHVSAWADPRSDEAFLFFHSRFPRRGEFHQVRVHRIHYSADSWPVLSPHRYGGEPAAGAKAVRLKRADAVGRWRLIDHGRAISADVVTSTELVLAQDGTVAGSHTGTWRLEAGHRAVLELEGVRFTGVFTAGWDEVAAAWTWTFTAAGPDGRALWGSKAV</sequence>
<dbReference type="InterPro" id="IPR006710">
    <property type="entry name" value="Glyco_hydro_43"/>
</dbReference>
<gene>
    <name evidence="8" type="ORF">ACFFF6_01180</name>
</gene>
<evidence type="ECO:0000256" key="2">
    <source>
        <dbReference type="ARBA" id="ARBA00009865"/>
    </source>
</evidence>
<keyword evidence="6" id="KW-0732">Signal</keyword>
<keyword evidence="3 5" id="KW-0378">Hydrolase</keyword>
<reference evidence="8 9" key="1">
    <citation type="submission" date="2024-09" db="EMBL/GenBank/DDBJ databases">
        <authorList>
            <person name="Sun Q."/>
            <person name="Mori K."/>
        </authorList>
    </citation>
    <scope>NUCLEOTIDE SEQUENCE [LARGE SCALE GENOMIC DNA]</scope>
    <source>
        <strain evidence="8 9">CICC 10874</strain>
    </source>
</reference>
<proteinExistence type="inferred from homology"/>
<comment type="pathway">
    <text evidence="1">Glycan metabolism; L-arabinan degradation.</text>
</comment>